<accession>A0ABD0TTI6</accession>
<comment type="caution">
    <text evidence="2">The sequence shown here is derived from an EMBL/GenBank/DDBJ whole genome shotgun (WGS) entry which is preliminary data.</text>
</comment>
<organism evidence="2 3">
    <name type="scientific">Dendrobium thyrsiflorum</name>
    <name type="common">Pinecone-like raceme dendrobium</name>
    <name type="synonym">Orchid</name>
    <dbReference type="NCBI Taxonomy" id="117978"/>
    <lineage>
        <taxon>Eukaryota</taxon>
        <taxon>Viridiplantae</taxon>
        <taxon>Streptophyta</taxon>
        <taxon>Embryophyta</taxon>
        <taxon>Tracheophyta</taxon>
        <taxon>Spermatophyta</taxon>
        <taxon>Magnoliopsida</taxon>
        <taxon>Liliopsida</taxon>
        <taxon>Asparagales</taxon>
        <taxon>Orchidaceae</taxon>
        <taxon>Epidendroideae</taxon>
        <taxon>Malaxideae</taxon>
        <taxon>Dendrobiinae</taxon>
        <taxon>Dendrobium</taxon>
    </lineage>
</organism>
<dbReference type="AlphaFoldDB" id="A0ABD0TTI6"/>
<sequence>MGKRIKRFDFVPRDPPQVGFESRVMGDYPARFGEHLYVVCAGEWKPPSKKEAALPTAPSPLTLFIIMVNQCIKMLI</sequence>
<evidence type="ECO:0000313" key="1">
    <source>
        <dbReference type="EMBL" id="KAL0902970.1"/>
    </source>
</evidence>
<dbReference type="EMBL" id="JANQDX010000037">
    <property type="protein sequence ID" value="KAL0902975.1"/>
    <property type="molecule type" value="Genomic_DNA"/>
</dbReference>
<dbReference type="Proteomes" id="UP001552299">
    <property type="component" value="Unassembled WGS sequence"/>
</dbReference>
<gene>
    <name evidence="1" type="ORF">M5K25_028331</name>
    <name evidence="2" type="ORF">M5K25_028337</name>
</gene>
<reference evidence="2 3" key="1">
    <citation type="journal article" date="2024" name="Plant Biotechnol. J.">
        <title>Dendrobium thyrsiflorum genome and its molecular insights into genes involved in important horticultural traits.</title>
        <authorList>
            <person name="Chen B."/>
            <person name="Wang J.Y."/>
            <person name="Zheng P.J."/>
            <person name="Li K.L."/>
            <person name="Liang Y.M."/>
            <person name="Chen X.F."/>
            <person name="Zhang C."/>
            <person name="Zhao X."/>
            <person name="He X."/>
            <person name="Zhang G.Q."/>
            <person name="Liu Z.J."/>
            <person name="Xu Q."/>
        </authorList>
    </citation>
    <scope>NUCLEOTIDE SEQUENCE [LARGE SCALE GENOMIC DNA]</scope>
    <source>
        <strain evidence="2">GZMU011</strain>
    </source>
</reference>
<dbReference type="EMBL" id="JANQDX010000037">
    <property type="protein sequence ID" value="KAL0902970.1"/>
    <property type="molecule type" value="Genomic_DNA"/>
</dbReference>
<name>A0ABD0TTI6_DENTH</name>
<evidence type="ECO:0000313" key="3">
    <source>
        <dbReference type="Proteomes" id="UP001552299"/>
    </source>
</evidence>
<evidence type="ECO:0000313" key="2">
    <source>
        <dbReference type="EMBL" id="KAL0902975.1"/>
    </source>
</evidence>
<keyword evidence="3" id="KW-1185">Reference proteome</keyword>
<protein>
    <submittedName>
        <fullName evidence="2">Uncharacterized protein</fullName>
    </submittedName>
</protein>
<proteinExistence type="predicted"/>